<feature type="signal peptide" evidence="15">
    <location>
        <begin position="1"/>
        <end position="19"/>
    </location>
</feature>
<dbReference type="InParanoid" id="E5A561"/>
<dbReference type="OrthoDB" id="412874at2759"/>
<feature type="binding site" evidence="14">
    <location>
        <position position="318"/>
    </location>
    <ligand>
        <name>Zn(2+)</name>
        <dbReference type="ChEBI" id="CHEBI:29105"/>
        <note>catalytic</note>
    </ligand>
</feature>
<proteinExistence type="inferred from homology"/>
<keyword evidence="4 15" id="KW-0964">Secreted</keyword>
<evidence type="ECO:0000256" key="14">
    <source>
        <dbReference type="PIRSR" id="PIRSR601384-2"/>
    </source>
</evidence>
<feature type="domain" description="Lysine-specific metallo-endopeptidase" evidence="16">
    <location>
        <begin position="204"/>
        <end position="346"/>
    </location>
</feature>
<comment type="cofactor">
    <cofactor evidence="14 15">
        <name>Zn(2+)</name>
        <dbReference type="ChEBI" id="CHEBI:29105"/>
    </cofactor>
    <text evidence="14 15">Binds 1 zinc ion per subunit.</text>
</comment>
<dbReference type="STRING" id="985895.E5A561"/>
<reference evidence="18" key="1">
    <citation type="journal article" date="2011" name="Nat. Commun.">
        <title>Effector diversification within compartments of the Leptosphaeria maculans genome affected by Repeat-Induced Point mutations.</title>
        <authorList>
            <person name="Rouxel T."/>
            <person name="Grandaubert J."/>
            <person name="Hane J.K."/>
            <person name="Hoede C."/>
            <person name="van de Wouw A.P."/>
            <person name="Couloux A."/>
            <person name="Dominguez V."/>
            <person name="Anthouard V."/>
            <person name="Bally P."/>
            <person name="Bourras S."/>
            <person name="Cozijnsen A.J."/>
            <person name="Ciuffetti L.M."/>
            <person name="Degrave A."/>
            <person name="Dilmaghani A."/>
            <person name="Duret L."/>
            <person name="Fudal I."/>
            <person name="Goodwin S.B."/>
            <person name="Gout L."/>
            <person name="Glaser N."/>
            <person name="Linglin J."/>
            <person name="Kema G.H.J."/>
            <person name="Lapalu N."/>
            <person name="Lawrence C.B."/>
            <person name="May K."/>
            <person name="Meyer M."/>
            <person name="Ollivier B."/>
            <person name="Poulain J."/>
            <person name="Schoch C.L."/>
            <person name="Simon A."/>
            <person name="Spatafora J.W."/>
            <person name="Stachowiak A."/>
            <person name="Turgeon B.G."/>
            <person name="Tyler B.M."/>
            <person name="Vincent D."/>
            <person name="Weissenbach J."/>
            <person name="Amselem J."/>
            <person name="Quesneville H."/>
            <person name="Oliver R.P."/>
            <person name="Wincker P."/>
            <person name="Balesdent M.-H."/>
            <person name="Howlett B.J."/>
        </authorList>
    </citation>
    <scope>NUCLEOTIDE SEQUENCE [LARGE SCALE GENOMIC DNA]</scope>
    <source>
        <strain evidence="18">JN3 / isolate v23.1.3 / race Av1-4-5-6-7-8</strain>
    </source>
</reference>
<dbReference type="Pfam" id="PF02102">
    <property type="entry name" value="Peptidase_M35"/>
    <property type="match status" value="1"/>
</dbReference>
<gene>
    <name evidence="17" type="ORF">LEMA_P079980.1</name>
</gene>
<keyword evidence="12" id="KW-0865">Zymogen</keyword>
<dbReference type="GO" id="GO:0004222">
    <property type="term" value="F:metalloendopeptidase activity"/>
    <property type="evidence" value="ECO:0007669"/>
    <property type="project" value="InterPro"/>
</dbReference>
<keyword evidence="10 14" id="KW-0862">Zinc</keyword>
<dbReference type="SUPFAM" id="SSF55486">
    <property type="entry name" value="Metalloproteases ('zincins'), catalytic domain"/>
    <property type="match status" value="1"/>
</dbReference>
<dbReference type="GO" id="GO:0006508">
    <property type="term" value="P:proteolysis"/>
    <property type="evidence" value="ECO:0007669"/>
    <property type="project" value="UniProtKB-KW"/>
</dbReference>
<evidence type="ECO:0000313" key="17">
    <source>
        <dbReference type="EMBL" id="CBX98759.1"/>
    </source>
</evidence>
<dbReference type="HOGENOM" id="CLU_039313_1_1_1"/>
<dbReference type="VEuPathDB" id="FungiDB:LEMA_P079980.1"/>
<dbReference type="EC" id="3.4.24.39" evidence="15"/>
<evidence type="ECO:0000256" key="15">
    <source>
        <dbReference type="RuleBase" id="RU361126"/>
    </source>
</evidence>
<keyword evidence="6 15" id="KW-0165">Cleavage on pair of basic residues</keyword>
<dbReference type="PANTHER" id="PTHR37016:SF3">
    <property type="entry name" value="NEUTRAL PROTEASE 2-RELATED"/>
    <property type="match status" value="1"/>
</dbReference>
<dbReference type="InterPro" id="IPR050414">
    <property type="entry name" value="Fungal_M35_metalloproteases"/>
</dbReference>
<keyword evidence="5 15" id="KW-0645">Protease</keyword>
<dbReference type="InterPro" id="IPR029463">
    <property type="entry name" value="Lys_MEP"/>
</dbReference>
<dbReference type="SMART" id="SM01351">
    <property type="entry name" value="Aspzincin_M35"/>
    <property type="match status" value="1"/>
</dbReference>
<dbReference type="GO" id="GO:0005576">
    <property type="term" value="C:extracellular region"/>
    <property type="evidence" value="ECO:0007669"/>
    <property type="project" value="UniProtKB-SubCell"/>
</dbReference>
<name>E5A561_LEPMJ</name>
<evidence type="ECO:0000313" key="18">
    <source>
        <dbReference type="Proteomes" id="UP000002668"/>
    </source>
</evidence>
<keyword evidence="8 15" id="KW-0732">Signal</keyword>
<dbReference type="Gene3D" id="2.60.40.2970">
    <property type="match status" value="1"/>
</dbReference>
<evidence type="ECO:0000256" key="11">
    <source>
        <dbReference type="ARBA" id="ARBA00023049"/>
    </source>
</evidence>
<keyword evidence="11 15" id="KW-0482">Metalloprotease</keyword>
<evidence type="ECO:0000256" key="12">
    <source>
        <dbReference type="ARBA" id="ARBA00023145"/>
    </source>
</evidence>
<evidence type="ECO:0000256" key="6">
    <source>
        <dbReference type="ARBA" id="ARBA00022685"/>
    </source>
</evidence>
<dbReference type="Gene3D" id="3.40.390.10">
    <property type="entry name" value="Collagenase (Catalytic Domain)"/>
    <property type="match status" value="1"/>
</dbReference>
<keyword evidence="18" id="KW-1185">Reference proteome</keyword>
<comment type="catalytic activity">
    <reaction evidence="1 15">
        <text>Preferential cleavage of bonds with hydrophobic residues in P1'. Also 3-Asn-|-Gln-4 and 8-Gly-|-Ser-9 bonds in insulin B chain.</text>
        <dbReference type="EC" id="3.4.24.39"/>
    </reaction>
</comment>
<dbReference type="MEROPS" id="M35.001"/>
<keyword evidence="9 15" id="KW-0378">Hydrolase</keyword>
<evidence type="ECO:0000256" key="9">
    <source>
        <dbReference type="ARBA" id="ARBA00022801"/>
    </source>
</evidence>
<evidence type="ECO:0000256" key="13">
    <source>
        <dbReference type="PIRSR" id="PIRSR601384-1"/>
    </source>
</evidence>
<evidence type="ECO:0000256" key="4">
    <source>
        <dbReference type="ARBA" id="ARBA00022525"/>
    </source>
</evidence>
<dbReference type="EMBL" id="FP929134">
    <property type="protein sequence ID" value="CBX98759.1"/>
    <property type="molecule type" value="Genomic_DNA"/>
</dbReference>
<feature type="binding site" evidence="14">
    <location>
        <position position="307"/>
    </location>
    <ligand>
        <name>Zn(2+)</name>
        <dbReference type="ChEBI" id="CHEBI:29105"/>
        <note>catalytic</note>
    </ligand>
</feature>
<sequence length="521" mass="56037">MKITSQLLIAALASYSAGASVDVNKRETSLTVELSAAGNSEVKVKVTNTGAKAVNLLSKGTFLDEELPVEKVSIYSKGGSEQVPFEGIKVRLLTTGLSKDDFVTLAAGETKETTIETAALHSLNNGGDFEVFAKGLLPFAAEGSTKLSGSLNYESNKLTMSVDGALAATVRKALDKRTVIGSSCTGSKLTTIRTALSNCARLASSAASAASAGTKLNTYFKSTTSSTRNTVSNRLTAVSSDCGGTGSKTTTNCNDPYGGCSSNVLAYTVPSQNFITYCPLFFNELPALTSTCHGQDQATTVLHEETHAPGVYSPGTDDLGYGYAAATALSTSQALNNADSFALYANATMKSTHTDLIAVRTNSEDDEQASNEMFRMQDCGDKKSNIIKPRRWMSRPSTWSFGRSMRPFPWRTTIIVLSLPLSLSLIVTLAAAAEMVSQQYILGRNCYPNGMWKEQAGATWRIMDSSYFFTPNLSFGTFTFTQVKVVDVAWDLIIGRGGQMLLAWVNYRVFNEWLVYHIITV</sequence>
<evidence type="ECO:0000256" key="8">
    <source>
        <dbReference type="ARBA" id="ARBA00022729"/>
    </source>
</evidence>
<comment type="function">
    <text evidence="15">Secreted metalloproteinase that allows assimilation of proteinaceous substrates. Shows high activities on basic nuclear substrates such as histone and protamine.</text>
</comment>
<feature type="binding site" evidence="14">
    <location>
        <position position="303"/>
    </location>
    <ligand>
        <name>Zn(2+)</name>
        <dbReference type="ChEBI" id="CHEBI:29105"/>
        <note>catalytic</note>
    </ligand>
</feature>
<evidence type="ECO:0000256" key="3">
    <source>
        <dbReference type="ARBA" id="ARBA00010279"/>
    </source>
</evidence>
<feature type="chain" id="PRO_5005128127" description="Neutral protease 2" evidence="15">
    <location>
        <begin position="20"/>
        <end position="521"/>
    </location>
</feature>
<dbReference type="OMA" id="QTMWDGN"/>
<dbReference type="PANTHER" id="PTHR37016">
    <property type="match status" value="1"/>
</dbReference>
<keyword evidence="7 14" id="KW-0479">Metal-binding</keyword>
<evidence type="ECO:0000256" key="5">
    <source>
        <dbReference type="ARBA" id="ARBA00022670"/>
    </source>
</evidence>
<evidence type="ECO:0000256" key="10">
    <source>
        <dbReference type="ARBA" id="ARBA00022833"/>
    </source>
</evidence>
<evidence type="ECO:0000256" key="1">
    <source>
        <dbReference type="ARBA" id="ARBA00001187"/>
    </source>
</evidence>
<dbReference type="CDD" id="cd11008">
    <property type="entry name" value="M35_deuterolysin_like"/>
    <property type="match status" value="1"/>
</dbReference>
<dbReference type="InterPro" id="IPR001384">
    <property type="entry name" value="Peptidase_M35"/>
</dbReference>
<dbReference type="AlphaFoldDB" id="E5A561"/>
<evidence type="ECO:0000259" key="16">
    <source>
        <dbReference type="SMART" id="SM01351"/>
    </source>
</evidence>
<evidence type="ECO:0000256" key="2">
    <source>
        <dbReference type="ARBA" id="ARBA00004613"/>
    </source>
</evidence>
<accession>E5A561</accession>
<dbReference type="eggNOG" id="ENOG502SGF5">
    <property type="taxonomic scope" value="Eukaryota"/>
</dbReference>
<comment type="similarity">
    <text evidence="3 15">Belongs to the peptidase M35 family.</text>
</comment>
<organism evidence="18">
    <name type="scientific">Leptosphaeria maculans (strain JN3 / isolate v23.1.3 / race Av1-4-5-6-7-8)</name>
    <name type="common">Blackleg fungus</name>
    <name type="synonym">Phoma lingam</name>
    <dbReference type="NCBI Taxonomy" id="985895"/>
    <lineage>
        <taxon>Eukaryota</taxon>
        <taxon>Fungi</taxon>
        <taxon>Dikarya</taxon>
        <taxon>Ascomycota</taxon>
        <taxon>Pezizomycotina</taxon>
        <taxon>Dothideomycetes</taxon>
        <taxon>Pleosporomycetidae</taxon>
        <taxon>Pleosporales</taxon>
        <taxon>Pleosporineae</taxon>
        <taxon>Leptosphaeriaceae</taxon>
        <taxon>Plenodomus</taxon>
        <taxon>Plenodomus lingam/Leptosphaeria maculans species complex</taxon>
    </lineage>
</organism>
<comment type="subcellular location">
    <subcellularLocation>
        <location evidence="2 15">Secreted</location>
    </subcellularLocation>
</comment>
<protein>
    <recommendedName>
        <fullName evidence="15">Neutral protease 2</fullName>
        <ecNumber evidence="15">3.4.24.39</ecNumber>
    </recommendedName>
    <alternativeName>
        <fullName evidence="15">Deuterolysin</fullName>
    </alternativeName>
</protein>
<dbReference type="Proteomes" id="UP000002668">
    <property type="component" value="Genome"/>
</dbReference>
<dbReference type="InterPro" id="IPR024079">
    <property type="entry name" value="MetalloPept_cat_dom_sf"/>
</dbReference>
<dbReference type="PRINTS" id="PR00768">
    <property type="entry name" value="DEUTEROLYSIN"/>
</dbReference>
<evidence type="ECO:0000256" key="7">
    <source>
        <dbReference type="ARBA" id="ARBA00022723"/>
    </source>
</evidence>
<feature type="active site" evidence="13">
    <location>
        <position position="304"/>
    </location>
</feature>
<dbReference type="GO" id="GO:0046872">
    <property type="term" value="F:metal ion binding"/>
    <property type="evidence" value="ECO:0007669"/>
    <property type="project" value="UniProtKB-KW"/>
</dbReference>